<evidence type="ECO:0000313" key="3">
    <source>
        <dbReference type="EMBL" id="ABG51822.1"/>
    </source>
</evidence>
<protein>
    <submittedName>
        <fullName evidence="3">Glucosamine/galactosamine-6-phosphate isomerase</fullName>
    </submittedName>
</protein>
<dbReference type="InterPro" id="IPR004547">
    <property type="entry name" value="Glucosamine6P_isomerase"/>
</dbReference>
<dbReference type="GO" id="GO:0006046">
    <property type="term" value="P:N-acetylglucosamine catabolic process"/>
    <property type="evidence" value="ECO:0007669"/>
    <property type="project" value="TreeGrafter"/>
</dbReference>
<dbReference type="eggNOG" id="COG0363">
    <property type="taxonomic scope" value="Bacteria"/>
</dbReference>
<dbReference type="CDD" id="cd01399">
    <property type="entry name" value="GlcN6P_deaminase"/>
    <property type="match status" value="1"/>
</dbReference>
<dbReference type="PANTHER" id="PTHR11280">
    <property type="entry name" value="GLUCOSAMINE-6-PHOSPHATE ISOMERASE"/>
    <property type="match status" value="1"/>
</dbReference>
<dbReference type="GO" id="GO:0006043">
    <property type="term" value="P:glucosamine catabolic process"/>
    <property type="evidence" value="ECO:0007669"/>
    <property type="project" value="TreeGrafter"/>
</dbReference>
<dbReference type="Gene3D" id="3.40.50.1360">
    <property type="match status" value="1"/>
</dbReference>
<dbReference type="OrthoDB" id="9791139at2"/>
<feature type="domain" description="Glucosamine/galactosamine-6-phosphate isomerase" evidence="2">
    <location>
        <begin position="33"/>
        <end position="256"/>
    </location>
</feature>
<dbReference type="PANTHER" id="PTHR11280:SF6">
    <property type="entry name" value="GLUCOSAMINE-6-PHOSPHATE ISOMERASE NAGB"/>
    <property type="match status" value="1"/>
</dbReference>
<proteinExistence type="predicted"/>
<dbReference type="EMBL" id="CP000393">
    <property type="protein sequence ID" value="ABG51822.1"/>
    <property type="molecule type" value="Genomic_DNA"/>
</dbReference>
<accession>Q111K2</accession>
<evidence type="ECO:0000256" key="1">
    <source>
        <dbReference type="ARBA" id="ARBA00023277"/>
    </source>
</evidence>
<dbReference type="GO" id="GO:0019262">
    <property type="term" value="P:N-acetylneuraminate catabolic process"/>
    <property type="evidence" value="ECO:0007669"/>
    <property type="project" value="TreeGrafter"/>
</dbReference>
<reference evidence="3" key="1">
    <citation type="submission" date="2006-06" db="EMBL/GenBank/DDBJ databases">
        <title>Complete sequence of Trichodesmium erythraeum IMS101.</title>
        <authorList>
            <consortium name="US DOE Joint Genome Institute"/>
            <person name="Copeland A."/>
            <person name="Lucas S."/>
            <person name="Lapidus A."/>
            <person name="Barry K."/>
            <person name="Detter J.C."/>
            <person name="Glavina del Rio T."/>
            <person name="Hammon N."/>
            <person name="Israni S."/>
            <person name="Dalin E."/>
            <person name="Tice H."/>
            <person name="Pitluck S."/>
            <person name="Kiss H."/>
            <person name="Munk A.C."/>
            <person name="Brettin T."/>
            <person name="Bruce D."/>
            <person name="Han C."/>
            <person name="Tapia R."/>
            <person name="Gilna P."/>
            <person name="Schmutz J."/>
            <person name="Larimer F."/>
            <person name="Land M."/>
            <person name="Hauser L."/>
            <person name="Kyrpides N."/>
            <person name="Kim E."/>
            <person name="Richardson P."/>
        </authorList>
    </citation>
    <scope>NUCLEOTIDE SEQUENCE [LARGE SCALE GENOMIC DNA]</scope>
    <source>
        <strain evidence="3">IMS101</strain>
    </source>
</reference>
<keyword evidence="3" id="KW-0413">Isomerase</keyword>
<dbReference type="InterPro" id="IPR037171">
    <property type="entry name" value="NagB/RpiA_transferase-like"/>
</dbReference>
<sequence length="269" mass="30498">MTSNFRNNTPKLYRPIKTFSVDALSVRIYHQELEMAKDAALSVLEYLQNLITRHRKANVILATGNSQIMFLRALTTLGGIDWSQVTLFHLDEYLGISADHPASFRYYLQEKVEKFITPRQFHYIQGDTNEPLEECDRYTQLLSAQPIDLVLLGIGDNGHLAFNDPSVANFNDPQTIKLVKLDLTSRQQQVNQGHFPHLDAVPQYAFTVTIPAICSAKKIFCLAPEKRKAEVIRNILYNPISTIYPASILRQKSQATLFLDTNSASLISK</sequence>
<dbReference type="InterPro" id="IPR006148">
    <property type="entry name" value="Glc/Gal-6P_isomerase"/>
</dbReference>
<dbReference type="GO" id="GO:0004342">
    <property type="term" value="F:glucosamine-6-phosphate deaminase activity"/>
    <property type="evidence" value="ECO:0007669"/>
    <property type="project" value="InterPro"/>
</dbReference>
<dbReference type="GO" id="GO:0016853">
    <property type="term" value="F:isomerase activity"/>
    <property type="evidence" value="ECO:0007669"/>
    <property type="project" value="UniProtKB-KW"/>
</dbReference>
<dbReference type="KEGG" id="ter:Tery_2627"/>
<organism evidence="3">
    <name type="scientific">Trichodesmium erythraeum (strain IMS101)</name>
    <dbReference type="NCBI Taxonomy" id="203124"/>
    <lineage>
        <taxon>Bacteria</taxon>
        <taxon>Bacillati</taxon>
        <taxon>Cyanobacteriota</taxon>
        <taxon>Cyanophyceae</taxon>
        <taxon>Oscillatoriophycideae</taxon>
        <taxon>Oscillatoriales</taxon>
        <taxon>Microcoleaceae</taxon>
        <taxon>Trichodesmium</taxon>
    </lineage>
</organism>
<dbReference type="SUPFAM" id="SSF100950">
    <property type="entry name" value="NagB/RpiA/CoA transferase-like"/>
    <property type="match status" value="1"/>
</dbReference>
<dbReference type="HOGENOM" id="CLU_049611_1_0_3"/>
<dbReference type="GO" id="GO:0042802">
    <property type="term" value="F:identical protein binding"/>
    <property type="evidence" value="ECO:0007669"/>
    <property type="project" value="TreeGrafter"/>
</dbReference>
<dbReference type="AlphaFoldDB" id="Q111K2"/>
<dbReference type="GO" id="GO:0005737">
    <property type="term" value="C:cytoplasm"/>
    <property type="evidence" value="ECO:0007669"/>
    <property type="project" value="TreeGrafter"/>
</dbReference>
<evidence type="ECO:0000259" key="2">
    <source>
        <dbReference type="Pfam" id="PF01182"/>
    </source>
</evidence>
<name>Q111K2_TRIEI</name>
<dbReference type="STRING" id="203124.Tery_2627"/>
<keyword evidence="1" id="KW-0119">Carbohydrate metabolism</keyword>
<dbReference type="Pfam" id="PF01182">
    <property type="entry name" value="Glucosamine_iso"/>
    <property type="match status" value="1"/>
</dbReference>
<gene>
    <name evidence="3" type="ordered locus">Tery_2627</name>
</gene>
<dbReference type="GO" id="GO:0005975">
    <property type="term" value="P:carbohydrate metabolic process"/>
    <property type="evidence" value="ECO:0007669"/>
    <property type="project" value="InterPro"/>
</dbReference>